<feature type="coiled-coil region" evidence="1">
    <location>
        <begin position="54"/>
        <end position="88"/>
    </location>
</feature>
<feature type="region of interest" description="Disordered" evidence="2">
    <location>
        <begin position="136"/>
        <end position="195"/>
    </location>
</feature>
<evidence type="ECO:0000256" key="2">
    <source>
        <dbReference type="SAM" id="MobiDB-lite"/>
    </source>
</evidence>
<feature type="compositionally biased region" description="Polar residues" evidence="2">
    <location>
        <begin position="148"/>
        <end position="160"/>
    </location>
</feature>
<dbReference type="GeneID" id="36406024"/>
<keyword evidence="1" id="KW-0175">Coiled coil</keyword>
<evidence type="ECO:0000313" key="4">
    <source>
        <dbReference type="Proteomes" id="UP000054928"/>
    </source>
</evidence>
<keyword evidence="4" id="KW-1185">Reference proteome</keyword>
<dbReference type="Proteomes" id="UP000054928">
    <property type="component" value="Unassembled WGS sequence"/>
</dbReference>
<sequence length="214" mass="24131">MSPHLARFSAFPTSTAVSMMERKDFKRKAQEISESPQLVSEKISELTNVLAESDAILRAEISELSEKIGKLKKQLTIREEECIRLQEEVAFFHPDAIIDRVRTKLWHHGDLSLLRRAIEQRSRVLRSVESRGDRSLYLCDTPSKKSKPTINGTEDPSVTTKPEKEEASTSPTATTELGIIMDNADTEEKDNDNATSQLENQLVYIVSDIQSDAK</sequence>
<dbReference type="OrthoDB" id="103413at2759"/>
<dbReference type="RefSeq" id="XP_024577155.1">
    <property type="nucleotide sequence ID" value="XM_024726483.1"/>
</dbReference>
<evidence type="ECO:0000313" key="3">
    <source>
        <dbReference type="EMBL" id="CEG40786.1"/>
    </source>
</evidence>
<evidence type="ECO:0000256" key="1">
    <source>
        <dbReference type="SAM" id="Coils"/>
    </source>
</evidence>
<proteinExistence type="predicted"/>
<dbReference type="AlphaFoldDB" id="A0A0P1AIF0"/>
<accession>A0A0P1AIF0</accession>
<name>A0A0P1AIF0_PLAHL</name>
<dbReference type="OMA" id="LYLCESA"/>
<organism evidence="3 4">
    <name type="scientific">Plasmopara halstedii</name>
    <name type="common">Downy mildew of sunflower</name>
    <dbReference type="NCBI Taxonomy" id="4781"/>
    <lineage>
        <taxon>Eukaryota</taxon>
        <taxon>Sar</taxon>
        <taxon>Stramenopiles</taxon>
        <taxon>Oomycota</taxon>
        <taxon>Peronosporomycetes</taxon>
        <taxon>Peronosporales</taxon>
        <taxon>Peronosporaceae</taxon>
        <taxon>Plasmopara</taxon>
    </lineage>
</organism>
<protein>
    <submittedName>
        <fullName evidence="3">Uncharacterized protein</fullName>
    </submittedName>
</protein>
<dbReference type="EMBL" id="CCYD01000523">
    <property type="protein sequence ID" value="CEG40786.1"/>
    <property type="molecule type" value="Genomic_DNA"/>
</dbReference>
<reference evidence="4" key="1">
    <citation type="submission" date="2014-09" db="EMBL/GenBank/DDBJ databases">
        <authorList>
            <person name="Sharma Rahul"/>
            <person name="Thines Marco"/>
        </authorList>
    </citation>
    <scope>NUCLEOTIDE SEQUENCE [LARGE SCALE GENOMIC DNA]</scope>
</reference>